<protein>
    <submittedName>
        <fullName evidence="2">Membrane protein</fullName>
    </submittedName>
</protein>
<dbReference type="Pfam" id="PF16811">
    <property type="entry name" value="TAtT"/>
    <property type="match status" value="1"/>
</dbReference>
<organism evidence="2 3">
    <name type="scientific">Halobacteriovorax marinus (strain ATCC BAA-682 / DSM 15412 / SJ)</name>
    <name type="common">Bacteriovorax marinus</name>
    <dbReference type="NCBI Taxonomy" id="862908"/>
    <lineage>
        <taxon>Bacteria</taxon>
        <taxon>Pseudomonadati</taxon>
        <taxon>Bdellovibrionota</taxon>
        <taxon>Bacteriovoracia</taxon>
        <taxon>Bacteriovoracales</taxon>
        <taxon>Halobacteriovoraceae</taxon>
        <taxon>Halobacteriovorax</taxon>
    </lineage>
</organism>
<dbReference type="InterPro" id="IPR031823">
    <property type="entry name" value="TatT"/>
</dbReference>
<feature type="signal peptide" evidence="1">
    <location>
        <begin position="1"/>
        <end position="17"/>
    </location>
</feature>
<keyword evidence="3" id="KW-1185">Reference proteome</keyword>
<keyword evidence="1" id="KW-0732">Signal</keyword>
<dbReference type="PATRIC" id="fig|862908.3.peg.672"/>
<dbReference type="STRING" id="862908.BMS_0699"/>
<evidence type="ECO:0000256" key="1">
    <source>
        <dbReference type="SAM" id="SignalP"/>
    </source>
</evidence>
<reference evidence="3" key="1">
    <citation type="journal article" date="2013" name="ISME J.">
        <title>A small predatory core genome in the divergent marine Bacteriovorax marinus SJ and the terrestrial Bdellovibrio bacteriovorus.</title>
        <authorList>
            <person name="Crossman L.C."/>
            <person name="Chen H."/>
            <person name="Cerdeno-Tarraga A.M."/>
            <person name="Brooks K."/>
            <person name="Quail M.A."/>
            <person name="Pineiro S.A."/>
            <person name="Hobley L."/>
            <person name="Sockett R.E."/>
            <person name="Bentley S.D."/>
            <person name="Parkhill J."/>
            <person name="Williams H.N."/>
            <person name="Stine O.C."/>
        </authorList>
    </citation>
    <scope>NUCLEOTIDE SEQUENCE [LARGE SCALE GENOMIC DNA]</scope>
    <source>
        <strain evidence="3">ATCC BAA-682 / DSM 15412 / SJ</strain>
    </source>
</reference>
<proteinExistence type="predicted"/>
<accession>E1X5N7</accession>
<evidence type="ECO:0000313" key="2">
    <source>
        <dbReference type="EMBL" id="CBW25604.1"/>
    </source>
</evidence>
<dbReference type="Gene3D" id="1.25.40.920">
    <property type="entry name" value="TRAP transporter T-component"/>
    <property type="match status" value="1"/>
</dbReference>
<gene>
    <name evidence="2" type="ordered locus">BMS_0699</name>
</gene>
<name>E1X5N7_HALMS</name>
<feature type="chain" id="PRO_5003154937" evidence="1">
    <location>
        <begin position="18"/>
        <end position="327"/>
    </location>
</feature>
<dbReference type="Proteomes" id="UP000008963">
    <property type="component" value="Chromosome"/>
</dbReference>
<evidence type="ECO:0000313" key="3">
    <source>
        <dbReference type="Proteomes" id="UP000008963"/>
    </source>
</evidence>
<dbReference type="PROSITE" id="PS51257">
    <property type="entry name" value="PROKAR_LIPOPROTEIN"/>
    <property type="match status" value="1"/>
</dbReference>
<dbReference type="KEGG" id="bmx:BMS_0699"/>
<dbReference type="AlphaFoldDB" id="E1X5N7"/>
<dbReference type="HOGENOM" id="CLU_849330_0_0_7"/>
<dbReference type="EMBL" id="FQ312005">
    <property type="protein sequence ID" value="CBW25604.1"/>
    <property type="molecule type" value="Genomic_DNA"/>
</dbReference>
<dbReference type="InterPro" id="IPR038537">
    <property type="entry name" value="TatT_sf"/>
</dbReference>
<sequence>MTKVHLFLKLLSLFTLALLTSCGSVQKIAVGTTGSLMYEATRGLETQGNWDNFKNGTLANLTLIDGLLHLKPEDTELLVTAIKGYTGYAFAVNESLYLEDYFKDELQSHEKDQAIYNYAKAFSYGVKFLESEGISWDTLVKSQNQEGGVVQVLDNHLSKKMLHYEGVIFAAQALGGMINLQKTDMALVANLPIVKGMFDWVCSNEPSINFGACQIFYATYEASRPRMLGGNPEKGKEIFLKLIAEQPNNWLARVAFMQYYIIPMVEEDDYKTQKFFMETALRKHYKELMGSPSRKMERDFSEPRLRLYQSLAIKRYEIIKKYEEELF</sequence>